<dbReference type="Pfam" id="PF03629">
    <property type="entry name" value="SASA"/>
    <property type="match status" value="1"/>
</dbReference>
<dbReference type="SUPFAM" id="SSF52266">
    <property type="entry name" value="SGNH hydrolase"/>
    <property type="match status" value="1"/>
</dbReference>
<dbReference type="Gene3D" id="3.40.50.1110">
    <property type="entry name" value="SGNH hydrolase"/>
    <property type="match status" value="1"/>
</dbReference>
<reference evidence="3 4" key="1">
    <citation type="submission" date="2019-12" db="EMBL/GenBank/DDBJ databases">
        <authorList>
            <person name="Alioto T."/>
            <person name="Alioto T."/>
            <person name="Gomez Garrido J."/>
        </authorList>
    </citation>
    <scope>NUCLEOTIDE SEQUENCE [LARGE SCALE GENOMIC DNA]</scope>
</reference>
<dbReference type="Gramene" id="OE9A098239T1">
    <property type="protein sequence ID" value="OE9A098239C1"/>
    <property type="gene ID" value="OE9A098239"/>
</dbReference>
<evidence type="ECO:0000259" key="2">
    <source>
        <dbReference type="Pfam" id="PF03629"/>
    </source>
</evidence>
<evidence type="ECO:0000313" key="3">
    <source>
        <dbReference type="EMBL" id="CAA3003366.1"/>
    </source>
</evidence>
<evidence type="ECO:0000313" key="4">
    <source>
        <dbReference type="Proteomes" id="UP000594638"/>
    </source>
</evidence>
<dbReference type="PANTHER" id="PTHR31988">
    <property type="entry name" value="ESTERASE, PUTATIVE (DUF303)-RELATED"/>
    <property type="match status" value="1"/>
</dbReference>
<dbReference type="OrthoDB" id="1487282at2759"/>
<evidence type="ECO:0000256" key="1">
    <source>
        <dbReference type="ARBA" id="ARBA00022801"/>
    </source>
</evidence>
<organism evidence="3 4">
    <name type="scientific">Olea europaea subsp. europaea</name>
    <dbReference type="NCBI Taxonomy" id="158383"/>
    <lineage>
        <taxon>Eukaryota</taxon>
        <taxon>Viridiplantae</taxon>
        <taxon>Streptophyta</taxon>
        <taxon>Embryophyta</taxon>
        <taxon>Tracheophyta</taxon>
        <taxon>Spermatophyta</taxon>
        <taxon>Magnoliopsida</taxon>
        <taxon>eudicotyledons</taxon>
        <taxon>Gunneridae</taxon>
        <taxon>Pentapetalae</taxon>
        <taxon>asterids</taxon>
        <taxon>lamiids</taxon>
        <taxon>Lamiales</taxon>
        <taxon>Oleaceae</taxon>
        <taxon>Oleeae</taxon>
        <taxon>Olea</taxon>
    </lineage>
</organism>
<dbReference type="InterPro" id="IPR036514">
    <property type="entry name" value="SGNH_hydro_sf"/>
</dbReference>
<keyword evidence="1" id="KW-0378">Hydrolase</keyword>
<dbReference type="EMBL" id="CACTIH010005956">
    <property type="protein sequence ID" value="CAA3003366.1"/>
    <property type="molecule type" value="Genomic_DNA"/>
</dbReference>
<accession>A0A8S0TJP5</accession>
<dbReference type="InterPro" id="IPR052940">
    <property type="entry name" value="Carb_Esterase_6"/>
</dbReference>
<proteinExistence type="predicted"/>
<name>A0A8S0TJP5_OLEEU</name>
<sequence length="95" mass="10343">MWEEAYEPLHGGINALNKPCGVGPGMSFANRVLEGDHCIGVIRFVPCASGGKRGSHLYNQLLKRANEALQDGGKIRAILWYKGEGDSLDEISARM</sequence>
<gene>
    <name evidence="3" type="ORF">OLEA9_A098239</name>
</gene>
<dbReference type="AlphaFoldDB" id="A0A8S0TJP5"/>
<comment type="caution">
    <text evidence="3">The sequence shown here is derived from an EMBL/GenBank/DDBJ whole genome shotgun (WGS) entry which is preliminary data.</text>
</comment>
<dbReference type="Proteomes" id="UP000594638">
    <property type="component" value="Unassembled WGS sequence"/>
</dbReference>
<feature type="domain" description="Sialate O-acetylesterase" evidence="2">
    <location>
        <begin position="2"/>
        <end position="92"/>
    </location>
</feature>
<dbReference type="GO" id="GO:0016787">
    <property type="term" value="F:hydrolase activity"/>
    <property type="evidence" value="ECO:0007669"/>
    <property type="project" value="UniProtKB-KW"/>
</dbReference>
<dbReference type="InterPro" id="IPR005181">
    <property type="entry name" value="SASA"/>
</dbReference>
<protein>
    <recommendedName>
        <fullName evidence="2">Sialate O-acetylesterase domain-containing protein</fullName>
    </recommendedName>
</protein>
<keyword evidence="4" id="KW-1185">Reference proteome</keyword>
<dbReference type="PANTHER" id="PTHR31988:SF15">
    <property type="entry name" value="ESTERASE, PUTATIVE (DUF303)-RELATED"/>
    <property type="match status" value="1"/>
</dbReference>